<gene>
    <name evidence="1" type="ORF">UFOPK3268_01505</name>
</gene>
<name>A0A6J7C8Y9_9ZZZZ</name>
<reference evidence="1" key="1">
    <citation type="submission" date="2020-05" db="EMBL/GenBank/DDBJ databases">
        <authorList>
            <person name="Chiriac C."/>
            <person name="Salcher M."/>
            <person name="Ghai R."/>
            <person name="Kavagutti S V."/>
        </authorList>
    </citation>
    <scope>NUCLEOTIDE SEQUENCE</scope>
</reference>
<dbReference type="EMBL" id="CAFBIZ010000228">
    <property type="protein sequence ID" value="CAB4852093.1"/>
    <property type="molecule type" value="Genomic_DNA"/>
</dbReference>
<sequence length="121" mass="12657">MAEEQSLAGGQVRLNRELVELTLLVIGGKDHDDVGLGTGHLGSDDAQTLGLGLGARGTSLEKADADVDARVAQVQAVRVSLAAVTDHSNLASRDDRKIGVFVVEKFGHGGSLLARWMLGEV</sequence>
<dbReference type="AlphaFoldDB" id="A0A6J7C8Y9"/>
<evidence type="ECO:0000313" key="1">
    <source>
        <dbReference type="EMBL" id="CAB4852093.1"/>
    </source>
</evidence>
<proteinExistence type="predicted"/>
<organism evidence="1">
    <name type="scientific">freshwater metagenome</name>
    <dbReference type="NCBI Taxonomy" id="449393"/>
    <lineage>
        <taxon>unclassified sequences</taxon>
        <taxon>metagenomes</taxon>
        <taxon>ecological metagenomes</taxon>
    </lineage>
</organism>
<protein>
    <submittedName>
        <fullName evidence="1">Unannotated protein</fullName>
    </submittedName>
</protein>
<accession>A0A6J7C8Y9</accession>